<feature type="region of interest" description="Disordered" evidence="8">
    <location>
        <begin position="416"/>
        <end position="446"/>
    </location>
</feature>
<gene>
    <name evidence="10" type="ORF">OPKNFCMD_5588</name>
</gene>
<dbReference type="CDD" id="cd07185">
    <property type="entry name" value="OmpA_C-like"/>
    <property type="match status" value="1"/>
</dbReference>
<organism evidence="10 11">
    <name type="scientific">Methylobacterium crusticola</name>
    <dbReference type="NCBI Taxonomy" id="1697972"/>
    <lineage>
        <taxon>Bacteria</taxon>
        <taxon>Pseudomonadati</taxon>
        <taxon>Pseudomonadota</taxon>
        <taxon>Alphaproteobacteria</taxon>
        <taxon>Hyphomicrobiales</taxon>
        <taxon>Methylobacteriaceae</taxon>
        <taxon>Methylobacterium</taxon>
    </lineage>
</organism>
<evidence type="ECO:0000256" key="6">
    <source>
        <dbReference type="ARBA" id="ARBA00023136"/>
    </source>
</evidence>
<dbReference type="InterPro" id="IPR006665">
    <property type="entry name" value="OmpA-like"/>
</dbReference>
<dbReference type="InterPro" id="IPR036737">
    <property type="entry name" value="OmpA-like_sf"/>
</dbReference>
<reference evidence="10" key="2">
    <citation type="submission" date="2021-08" db="EMBL/GenBank/DDBJ databases">
        <authorList>
            <person name="Tani A."/>
            <person name="Ola A."/>
            <person name="Ogura Y."/>
            <person name="Katsura K."/>
            <person name="Hayashi T."/>
        </authorList>
    </citation>
    <scope>NUCLEOTIDE SEQUENCE</scope>
    <source>
        <strain evidence="10">KCTC 52305</strain>
    </source>
</reference>
<keyword evidence="6 7" id="KW-0472">Membrane</keyword>
<feature type="compositionally biased region" description="Basic and acidic residues" evidence="8">
    <location>
        <begin position="74"/>
        <end position="85"/>
    </location>
</feature>
<dbReference type="NCBIfam" id="NF004651">
    <property type="entry name" value="PRK05996.1"/>
    <property type="match status" value="1"/>
</dbReference>
<comment type="similarity">
    <text evidence="2">Belongs to the MotB family.</text>
</comment>
<dbReference type="InterPro" id="IPR050330">
    <property type="entry name" value="Bact_OuterMem_StrucFunc"/>
</dbReference>
<accession>A0ABQ4R7S0</accession>
<comment type="subcellular location">
    <subcellularLocation>
        <location evidence="1">Cell membrane</location>
        <topology evidence="1">Single-pass membrane protein</topology>
    </subcellularLocation>
</comment>
<dbReference type="Proteomes" id="UP001055167">
    <property type="component" value="Unassembled WGS sequence"/>
</dbReference>
<evidence type="ECO:0000313" key="11">
    <source>
        <dbReference type="Proteomes" id="UP001055167"/>
    </source>
</evidence>
<evidence type="ECO:0000256" key="8">
    <source>
        <dbReference type="SAM" id="MobiDB-lite"/>
    </source>
</evidence>
<feature type="compositionally biased region" description="Basic and acidic residues" evidence="8">
    <location>
        <begin position="274"/>
        <end position="290"/>
    </location>
</feature>
<evidence type="ECO:0000256" key="4">
    <source>
        <dbReference type="ARBA" id="ARBA00022692"/>
    </source>
</evidence>
<feature type="region of interest" description="Disordered" evidence="8">
    <location>
        <begin position="139"/>
        <end position="167"/>
    </location>
</feature>
<dbReference type="PANTHER" id="PTHR30329">
    <property type="entry name" value="STATOR ELEMENT OF FLAGELLAR MOTOR COMPLEX"/>
    <property type="match status" value="1"/>
</dbReference>
<feature type="domain" description="OmpA-like" evidence="9">
    <location>
        <begin position="327"/>
        <end position="445"/>
    </location>
</feature>
<evidence type="ECO:0000256" key="7">
    <source>
        <dbReference type="PROSITE-ProRule" id="PRU00473"/>
    </source>
</evidence>
<feature type="compositionally biased region" description="Basic and acidic residues" evidence="8">
    <location>
        <begin position="430"/>
        <end position="446"/>
    </location>
</feature>
<comment type="caution">
    <text evidence="10">The sequence shown here is derived from an EMBL/GenBank/DDBJ whole genome shotgun (WGS) entry which is preliminary data.</text>
</comment>
<name>A0ABQ4R7S0_9HYPH</name>
<dbReference type="Pfam" id="PF13677">
    <property type="entry name" value="MotB_plug"/>
    <property type="match status" value="1"/>
</dbReference>
<dbReference type="SUPFAM" id="SSF103088">
    <property type="entry name" value="OmpA-like"/>
    <property type="match status" value="1"/>
</dbReference>
<evidence type="ECO:0000313" key="10">
    <source>
        <dbReference type="EMBL" id="GJD52821.1"/>
    </source>
</evidence>
<dbReference type="Pfam" id="PF00691">
    <property type="entry name" value="OmpA"/>
    <property type="match status" value="1"/>
</dbReference>
<feature type="compositionally biased region" description="Basic and acidic residues" evidence="8">
    <location>
        <begin position="212"/>
        <end position="228"/>
    </location>
</feature>
<protein>
    <recommendedName>
        <fullName evidence="9">OmpA-like domain-containing protein</fullName>
    </recommendedName>
</protein>
<dbReference type="EMBL" id="BPQH01000022">
    <property type="protein sequence ID" value="GJD52821.1"/>
    <property type="molecule type" value="Genomic_DNA"/>
</dbReference>
<keyword evidence="3" id="KW-1003">Cell membrane</keyword>
<dbReference type="Gene3D" id="3.30.1330.60">
    <property type="entry name" value="OmpA-like domain"/>
    <property type="match status" value="1"/>
</dbReference>
<dbReference type="InterPro" id="IPR025713">
    <property type="entry name" value="MotB-like_N_dom"/>
</dbReference>
<sequence>MADPAHQDIIIIRRRGDQEEGHHGGAWKIALADFMTAMMALFLVMWLINSTSKAQKQSIAEYFNPVKLAEVTNDRKGLRDPRDAPAEAGAEGGAEGRGGEGKADGPAGREPGAPGSRARESALFQDPYAVLARLASEAERGEGASGDASALESGEPGVSGGEAARDPFDPLYWQVEPLPRHRTDRPGALDTAAAAPADGRLDARGQAVQAPRPRDRTRAGEAPRETRARLASAEALPLAPPEAPRGQAAAPREAAVREAASRSPAAPDPGPEAPLREAADREAGDRDAKAAETAAAAEVKAAVARAVQASAGAPAPRVEVRRTREGILISITDEIDFSMFGIGSAEPTPKVVRALERIAKVLGARPGRIVVRGHTDGRPFRSETYDNWRLSSARAQMASYMLVRGGLDEGRIERIEGHADRQPRNPADPKAAENRRIEILLRGRPE</sequence>
<evidence type="ECO:0000256" key="5">
    <source>
        <dbReference type="ARBA" id="ARBA00022989"/>
    </source>
</evidence>
<reference evidence="10" key="1">
    <citation type="journal article" date="2021" name="Front. Microbiol.">
        <title>Comprehensive Comparative Genomics and Phenotyping of Methylobacterium Species.</title>
        <authorList>
            <person name="Alessa O."/>
            <person name="Ogura Y."/>
            <person name="Fujitani Y."/>
            <person name="Takami H."/>
            <person name="Hayashi T."/>
            <person name="Sahin N."/>
            <person name="Tani A."/>
        </authorList>
    </citation>
    <scope>NUCLEOTIDE SEQUENCE</scope>
    <source>
        <strain evidence="10">KCTC 52305</strain>
    </source>
</reference>
<keyword evidence="4" id="KW-0812">Transmembrane</keyword>
<feature type="region of interest" description="Disordered" evidence="8">
    <location>
        <begin position="74"/>
        <end position="119"/>
    </location>
</feature>
<dbReference type="RefSeq" id="WP_128566493.1">
    <property type="nucleotide sequence ID" value="NZ_BPQH01000022.1"/>
</dbReference>
<dbReference type="PANTHER" id="PTHR30329:SF21">
    <property type="entry name" value="LIPOPROTEIN YIAD-RELATED"/>
    <property type="match status" value="1"/>
</dbReference>
<evidence type="ECO:0000259" key="9">
    <source>
        <dbReference type="PROSITE" id="PS51123"/>
    </source>
</evidence>
<feature type="region of interest" description="Disordered" evidence="8">
    <location>
        <begin position="193"/>
        <end position="292"/>
    </location>
</feature>
<keyword evidence="5" id="KW-1133">Transmembrane helix</keyword>
<keyword evidence="11" id="KW-1185">Reference proteome</keyword>
<evidence type="ECO:0000256" key="3">
    <source>
        <dbReference type="ARBA" id="ARBA00022475"/>
    </source>
</evidence>
<proteinExistence type="inferred from homology"/>
<dbReference type="PROSITE" id="PS51123">
    <property type="entry name" value="OMPA_2"/>
    <property type="match status" value="1"/>
</dbReference>
<feature type="compositionally biased region" description="Low complexity" evidence="8">
    <location>
        <begin position="244"/>
        <end position="253"/>
    </location>
</feature>
<evidence type="ECO:0000256" key="2">
    <source>
        <dbReference type="ARBA" id="ARBA00008914"/>
    </source>
</evidence>
<evidence type="ECO:0000256" key="1">
    <source>
        <dbReference type="ARBA" id="ARBA00004162"/>
    </source>
</evidence>